<feature type="region of interest" description="Disordered" evidence="1">
    <location>
        <begin position="451"/>
        <end position="497"/>
    </location>
</feature>
<gene>
    <name evidence="3" type="ORF">K461DRAFT_310966</name>
</gene>
<dbReference type="InterPro" id="IPR001810">
    <property type="entry name" value="F-box_dom"/>
</dbReference>
<name>A0A9P4MPA6_9PEZI</name>
<accession>A0A9P4MPA6</accession>
<comment type="caution">
    <text evidence="3">The sequence shown here is derived from an EMBL/GenBank/DDBJ whole genome shotgun (WGS) entry which is preliminary data.</text>
</comment>
<dbReference type="SUPFAM" id="SSF52047">
    <property type="entry name" value="RNI-like"/>
    <property type="match status" value="1"/>
</dbReference>
<sequence>MANLVSTFIELPRELLDRIATHLTTNEFNTLRLTCKTVENKLLNYWSNAFFTKRQFMIDRFSLQTLVNISEHPILSKSLKHLVIGLNDLTRIATYRLTSANEFRQALSAVRAQQALLDTGEAIELLSKAVGKLPSLETVGIRDFDSPTRYRDSVQGAPTACWRSYGASQYSRWPQEGPPHHHQQIQFSRANEFISRVCRVVMSTLIRCPGDVHGLEIMLRRPAYGLRDEAFIVSPTIDVDSLSLLTKLHLDLAVIGENQDHMGLLRPAIPESALRDISTMHVRRLLKHTPNVTWLRLNFTHWSSEDCVTAFISWLARRPDGCLNGSSSLIDPEPANLHLRRLDLGGVVCGTGKLRELVAKFSSLHCLSLRNFCLTGLSDGENPWSDFVAGLSAHLPDLKRFELRSPRRRNSEQFEISITIKEPVEMLSRFSPSSIVIESVNKASLKELAEKMEQQDLHSLHDDVEDEDEFDGEGGGDDEDEDGRRLIGDEDTDEDEE</sequence>
<keyword evidence="4" id="KW-1185">Reference proteome</keyword>
<dbReference type="InterPro" id="IPR032675">
    <property type="entry name" value="LRR_dom_sf"/>
</dbReference>
<evidence type="ECO:0000313" key="3">
    <source>
        <dbReference type="EMBL" id="KAF2154511.1"/>
    </source>
</evidence>
<dbReference type="Gene3D" id="3.80.10.10">
    <property type="entry name" value="Ribonuclease Inhibitor"/>
    <property type="match status" value="1"/>
</dbReference>
<organism evidence="3 4">
    <name type="scientific">Myriangium duriaei CBS 260.36</name>
    <dbReference type="NCBI Taxonomy" id="1168546"/>
    <lineage>
        <taxon>Eukaryota</taxon>
        <taxon>Fungi</taxon>
        <taxon>Dikarya</taxon>
        <taxon>Ascomycota</taxon>
        <taxon>Pezizomycotina</taxon>
        <taxon>Dothideomycetes</taxon>
        <taxon>Dothideomycetidae</taxon>
        <taxon>Myriangiales</taxon>
        <taxon>Myriangiaceae</taxon>
        <taxon>Myriangium</taxon>
    </lineage>
</organism>
<feature type="compositionally biased region" description="Basic and acidic residues" evidence="1">
    <location>
        <begin position="451"/>
        <end position="462"/>
    </location>
</feature>
<proteinExistence type="predicted"/>
<reference evidence="3" key="1">
    <citation type="journal article" date="2020" name="Stud. Mycol.">
        <title>101 Dothideomycetes genomes: a test case for predicting lifestyles and emergence of pathogens.</title>
        <authorList>
            <person name="Haridas S."/>
            <person name="Albert R."/>
            <person name="Binder M."/>
            <person name="Bloem J."/>
            <person name="Labutti K."/>
            <person name="Salamov A."/>
            <person name="Andreopoulos B."/>
            <person name="Baker S."/>
            <person name="Barry K."/>
            <person name="Bills G."/>
            <person name="Bluhm B."/>
            <person name="Cannon C."/>
            <person name="Castanera R."/>
            <person name="Culley D."/>
            <person name="Daum C."/>
            <person name="Ezra D."/>
            <person name="Gonzalez J."/>
            <person name="Henrissat B."/>
            <person name="Kuo A."/>
            <person name="Liang C."/>
            <person name="Lipzen A."/>
            <person name="Lutzoni F."/>
            <person name="Magnuson J."/>
            <person name="Mondo S."/>
            <person name="Nolan M."/>
            <person name="Ohm R."/>
            <person name="Pangilinan J."/>
            <person name="Park H.-J."/>
            <person name="Ramirez L."/>
            <person name="Alfaro M."/>
            <person name="Sun H."/>
            <person name="Tritt A."/>
            <person name="Yoshinaga Y."/>
            <person name="Zwiers L.-H."/>
            <person name="Turgeon B."/>
            <person name="Goodwin S."/>
            <person name="Spatafora J."/>
            <person name="Crous P."/>
            <person name="Grigoriev I."/>
        </authorList>
    </citation>
    <scope>NUCLEOTIDE SEQUENCE</scope>
    <source>
        <strain evidence="3">CBS 260.36</strain>
    </source>
</reference>
<feature type="domain" description="F-box" evidence="2">
    <location>
        <begin position="5"/>
        <end position="54"/>
    </location>
</feature>
<evidence type="ECO:0000259" key="2">
    <source>
        <dbReference type="PROSITE" id="PS50181"/>
    </source>
</evidence>
<dbReference type="AlphaFoldDB" id="A0A9P4MPA6"/>
<evidence type="ECO:0000256" key="1">
    <source>
        <dbReference type="SAM" id="MobiDB-lite"/>
    </source>
</evidence>
<dbReference type="Proteomes" id="UP000799439">
    <property type="component" value="Unassembled WGS sequence"/>
</dbReference>
<dbReference type="OrthoDB" id="5279008at2759"/>
<protein>
    <recommendedName>
        <fullName evidence="2">F-box domain-containing protein</fullName>
    </recommendedName>
</protein>
<evidence type="ECO:0000313" key="4">
    <source>
        <dbReference type="Proteomes" id="UP000799439"/>
    </source>
</evidence>
<dbReference type="EMBL" id="ML996083">
    <property type="protein sequence ID" value="KAF2154511.1"/>
    <property type="molecule type" value="Genomic_DNA"/>
</dbReference>
<feature type="compositionally biased region" description="Acidic residues" evidence="1">
    <location>
        <begin position="463"/>
        <end position="481"/>
    </location>
</feature>
<dbReference type="PROSITE" id="PS50181">
    <property type="entry name" value="FBOX"/>
    <property type="match status" value="1"/>
</dbReference>